<keyword evidence="5" id="KW-0812">Transmembrane</keyword>
<dbReference type="Pfam" id="PF00090">
    <property type="entry name" value="TSP_1"/>
    <property type="match status" value="19"/>
</dbReference>
<evidence type="ECO:0000256" key="13">
    <source>
        <dbReference type="SAM" id="MobiDB-lite"/>
    </source>
</evidence>
<evidence type="ECO:0000256" key="14">
    <source>
        <dbReference type="SAM" id="SignalP"/>
    </source>
</evidence>
<dbReference type="PANTHER" id="PTHR22906">
    <property type="entry name" value="PROPERDIN"/>
    <property type="match status" value="1"/>
</dbReference>
<keyword evidence="3" id="KW-0964">Secreted</keyword>
<dbReference type="FunFam" id="2.20.100.10:FF:000007">
    <property type="entry name" value="Thrombospondin 1"/>
    <property type="match status" value="3"/>
</dbReference>
<keyword evidence="16" id="KW-1185">Reference proteome</keyword>
<name>A0AAU9VMX0_9CNID</name>
<feature type="region of interest" description="Disordered" evidence="13">
    <location>
        <begin position="817"/>
        <end position="839"/>
    </location>
</feature>
<feature type="signal peptide" evidence="14">
    <location>
        <begin position="1"/>
        <end position="23"/>
    </location>
</feature>
<dbReference type="Proteomes" id="UP001159428">
    <property type="component" value="Unassembled WGS sequence"/>
</dbReference>
<comment type="caution">
    <text evidence="15">The sequence shown here is derived from an EMBL/GenBank/DDBJ whole genome shotgun (WGS) entry which is preliminary data.</text>
</comment>
<keyword evidence="10" id="KW-0472">Membrane</keyword>
<comment type="subcellular location">
    <subcellularLocation>
        <location evidence="1">Membrane</location>
        <topology evidence="1">Single-pass membrane protein</topology>
    </subcellularLocation>
    <subcellularLocation>
        <location evidence="2">Secreted</location>
        <location evidence="2">Extracellular space</location>
    </subcellularLocation>
</comment>
<accession>A0AAU9VMX0</accession>
<dbReference type="PANTHER" id="PTHR22906:SF43">
    <property type="entry name" value="PROPERDIN"/>
    <property type="match status" value="1"/>
</dbReference>
<evidence type="ECO:0000256" key="6">
    <source>
        <dbReference type="ARBA" id="ARBA00022729"/>
    </source>
</evidence>
<keyword evidence="7" id="KW-0677">Repeat</keyword>
<feature type="chain" id="PRO_5043404033" description="Hemicentin-1" evidence="14">
    <location>
        <begin position="24"/>
        <end position="1151"/>
    </location>
</feature>
<dbReference type="FunFam" id="2.20.100.10:FF:000001">
    <property type="entry name" value="semaphorin-5A isoform X1"/>
    <property type="match status" value="9"/>
</dbReference>
<evidence type="ECO:0008006" key="17">
    <source>
        <dbReference type="Google" id="ProtNLM"/>
    </source>
</evidence>
<dbReference type="InterPro" id="IPR000884">
    <property type="entry name" value="TSP1_rpt"/>
</dbReference>
<evidence type="ECO:0000313" key="16">
    <source>
        <dbReference type="Proteomes" id="UP001159428"/>
    </source>
</evidence>
<dbReference type="SUPFAM" id="SSF82895">
    <property type="entry name" value="TSP-1 type 1 repeat"/>
    <property type="match status" value="19"/>
</dbReference>
<evidence type="ECO:0000313" key="15">
    <source>
        <dbReference type="EMBL" id="CAH3034441.1"/>
    </source>
</evidence>
<reference evidence="15 16" key="1">
    <citation type="submission" date="2022-05" db="EMBL/GenBank/DDBJ databases">
        <authorList>
            <consortium name="Genoscope - CEA"/>
            <person name="William W."/>
        </authorList>
    </citation>
    <scope>NUCLEOTIDE SEQUENCE [LARGE SCALE GENOMIC DNA]</scope>
</reference>
<dbReference type="InterPro" id="IPR036383">
    <property type="entry name" value="TSP1_rpt_sf"/>
</dbReference>
<keyword evidence="4" id="KW-0245">EGF-like domain</keyword>
<keyword evidence="12" id="KW-0325">Glycoprotein</keyword>
<gene>
    <name evidence="15" type="ORF">PMEA_00010713</name>
</gene>
<dbReference type="FunFam" id="2.20.100.10:FF:000067">
    <property type="entry name" value="Hemicentin 1"/>
    <property type="match status" value="1"/>
</dbReference>
<dbReference type="FunFam" id="2.20.100.10:FF:000002">
    <property type="entry name" value="Unc-5 netrin receptor C"/>
    <property type="match status" value="3"/>
</dbReference>
<sequence length="1151" mass="124884">MGCESFKILAVVLVFCVMNEVSADPRWAWRRRRRCQKKDCVPGTWSAWSACSHSCGPRGTQYRRRPIAKPAQCGGKCLVTTIGAKACNRFCLNGGSLVRLSCQCKAGYSGVCCEKVSGGWSSWGAWCECTKTCGRGSQYRKRSCTKPGGTDCVGPSREYKSCMIKQCNLDGGWSAWSSWGQCKGSCGTGLQTRKRSCTNPPPGYGGKKCMGASQQHRNCILSRCRDGGWSAWSSWGQCTGSCGTGLQTRKRSCTNPPPGYGGEKCMGSSQQHKNCLLKRCPVNGGWKPWSKWRACSKTCGTGSQYRTRSCTRPRPVYGGKKCTGLARQTRRCNTHHCPVKGGWSLWSKWCTCSKSCGTGSQYRTRSCSRPPPSYSGKHCTGPSKQTRNCNNRRCPVNGGWNLWSKWWACSKRCGTGIQYRTRTCTRPRPAYGGKRCTGLRKQTRNCNTHHCPVNGRWSTWGSWGACSKTCGVGKQYSKRKCNNPAPKYGGRNCYGSNVRSRSCNVKTCPVNGGWSLWSKWCECSKSCGSGWQHRTRTCTRPPPTYGGKVCSGLTKQSRHCNTRRCPVNGGWGPWGKWWACSKSCGTGSQFRTRTCTKPPPAYSGKHCTGVNRQTKSCNIHHCPVHGGWSNWGNWGACSKTCGAGKRYSKRRCDTPAPKYGGRKCYGTNLRTQACNVNPCPVNGRWSLWGKWSACTKTCGTGGSQTRRRTCTNPPPKYGGVCIGPGVQTKTCLVKRCPVNGVWSAWGHWRACSVTCGTGTQFRSRYCNKPRPAYGGKYCSGPSKQTKKCIKNPCPINGRWTLWSTWEDCSKTCGSGTKARRRSCSNPPPQHGGQACTGPSKQTKSCLLKDCASYVSWGSWGAWSACSKTCGGGTQNRKRKCQGYSQGYGDCAGANEETRVCNTQSCPVVVNGGWGDWSDWSACSVSCGPGTSIRSRKCDNPPPGPGGQPCHGPPLSNKPCNEGLCPVDGGWGDWSAWSACSVTCGPGTSIRNRKCDNPAPSNGGQPCAGLPFANKPCNEGSCPSIDGGWGDWNAWSACSVTCGPGTSIRSRKCDNPAPSPGGQPCVGLPFANRPCNEGSCPNSDDCWSEWSDWSNCSKVCSCGKKYRVRYCKCGHGQGNEKCQGKTDNSQSCNCQPCPNGPPADDVTEGSVH</sequence>
<evidence type="ECO:0000256" key="10">
    <source>
        <dbReference type="ARBA" id="ARBA00023136"/>
    </source>
</evidence>
<evidence type="ECO:0000256" key="4">
    <source>
        <dbReference type="ARBA" id="ARBA00022536"/>
    </source>
</evidence>
<keyword evidence="11" id="KW-1015">Disulfide bond</keyword>
<dbReference type="SMART" id="SM00209">
    <property type="entry name" value="TSP1"/>
    <property type="match status" value="19"/>
</dbReference>
<evidence type="ECO:0000256" key="9">
    <source>
        <dbReference type="ARBA" id="ARBA00022989"/>
    </source>
</evidence>
<dbReference type="Gene3D" id="2.20.100.10">
    <property type="entry name" value="Thrombospondin type-1 (TSP1) repeat"/>
    <property type="match status" value="19"/>
</dbReference>
<evidence type="ECO:0000256" key="5">
    <source>
        <dbReference type="ARBA" id="ARBA00022692"/>
    </source>
</evidence>
<evidence type="ECO:0000256" key="8">
    <source>
        <dbReference type="ARBA" id="ARBA00022837"/>
    </source>
</evidence>
<dbReference type="EMBL" id="CALNXJ010000002">
    <property type="protein sequence ID" value="CAH3034441.1"/>
    <property type="molecule type" value="Genomic_DNA"/>
</dbReference>
<keyword evidence="9" id="KW-1133">Transmembrane helix</keyword>
<keyword evidence="6 14" id="KW-0732">Signal</keyword>
<evidence type="ECO:0000256" key="3">
    <source>
        <dbReference type="ARBA" id="ARBA00022525"/>
    </source>
</evidence>
<organism evidence="15 16">
    <name type="scientific">Pocillopora meandrina</name>
    <dbReference type="NCBI Taxonomy" id="46732"/>
    <lineage>
        <taxon>Eukaryota</taxon>
        <taxon>Metazoa</taxon>
        <taxon>Cnidaria</taxon>
        <taxon>Anthozoa</taxon>
        <taxon>Hexacorallia</taxon>
        <taxon>Scleractinia</taxon>
        <taxon>Astrocoeniina</taxon>
        <taxon>Pocilloporidae</taxon>
        <taxon>Pocillopora</taxon>
    </lineage>
</organism>
<evidence type="ECO:0000256" key="12">
    <source>
        <dbReference type="ARBA" id="ARBA00023180"/>
    </source>
</evidence>
<dbReference type="GO" id="GO:0005576">
    <property type="term" value="C:extracellular region"/>
    <property type="evidence" value="ECO:0007669"/>
    <property type="project" value="UniProtKB-SubCell"/>
</dbReference>
<protein>
    <recommendedName>
        <fullName evidence="17">Hemicentin-1</fullName>
    </recommendedName>
</protein>
<evidence type="ECO:0000256" key="7">
    <source>
        <dbReference type="ARBA" id="ARBA00022737"/>
    </source>
</evidence>
<dbReference type="AlphaFoldDB" id="A0AAU9VMX0"/>
<keyword evidence="8" id="KW-0106">Calcium</keyword>
<evidence type="ECO:0000256" key="2">
    <source>
        <dbReference type="ARBA" id="ARBA00004239"/>
    </source>
</evidence>
<dbReference type="PRINTS" id="PR01705">
    <property type="entry name" value="TSP1REPEAT"/>
</dbReference>
<evidence type="ECO:0000256" key="1">
    <source>
        <dbReference type="ARBA" id="ARBA00004167"/>
    </source>
</evidence>
<dbReference type="PROSITE" id="PS50092">
    <property type="entry name" value="TSP1"/>
    <property type="match status" value="19"/>
</dbReference>
<dbReference type="GO" id="GO:0016020">
    <property type="term" value="C:membrane"/>
    <property type="evidence" value="ECO:0007669"/>
    <property type="project" value="UniProtKB-SubCell"/>
</dbReference>
<dbReference type="InterPro" id="IPR052065">
    <property type="entry name" value="Compl_asym_regulator"/>
</dbReference>
<evidence type="ECO:0000256" key="11">
    <source>
        <dbReference type="ARBA" id="ARBA00023157"/>
    </source>
</evidence>
<proteinExistence type="predicted"/>